<keyword evidence="1" id="KW-1133">Transmembrane helix</keyword>
<feature type="transmembrane region" description="Helical" evidence="1">
    <location>
        <begin position="30"/>
        <end position="50"/>
    </location>
</feature>
<organism evidence="2 3">
    <name type="scientific">Staurois parvus</name>
    <dbReference type="NCBI Taxonomy" id="386267"/>
    <lineage>
        <taxon>Eukaryota</taxon>
        <taxon>Metazoa</taxon>
        <taxon>Chordata</taxon>
        <taxon>Craniata</taxon>
        <taxon>Vertebrata</taxon>
        <taxon>Euteleostomi</taxon>
        <taxon>Amphibia</taxon>
        <taxon>Batrachia</taxon>
        <taxon>Anura</taxon>
        <taxon>Neobatrachia</taxon>
        <taxon>Ranoidea</taxon>
        <taxon>Ranidae</taxon>
        <taxon>Staurois</taxon>
    </lineage>
</organism>
<protein>
    <submittedName>
        <fullName evidence="2">Uncharacterized protein</fullName>
    </submittedName>
</protein>
<proteinExistence type="predicted"/>
<sequence>MVSPPLRISNQSVDLDNCIRISEGSYILSILFYSILIFSIFLFYYFLFYYF</sequence>
<keyword evidence="3" id="KW-1185">Reference proteome</keyword>
<gene>
    <name evidence="2" type="ORF">SPARVUS_LOCUS3648360</name>
</gene>
<feature type="non-terminal residue" evidence="2">
    <location>
        <position position="51"/>
    </location>
</feature>
<comment type="caution">
    <text evidence="2">The sequence shown here is derived from an EMBL/GenBank/DDBJ whole genome shotgun (WGS) entry which is preliminary data.</text>
</comment>
<name>A0ABN9BUR0_9NEOB</name>
<evidence type="ECO:0000256" key="1">
    <source>
        <dbReference type="SAM" id="Phobius"/>
    </source>
</evidence>
<keyword evidence="1" id="KW-0472">Membrane</keyword>
<evidence type="ECO:0000313" key="3">
    <source>
        <dbReference type="Proteomes" id="UP001162483"/>
    </source>
</evidence>
<keyword evidence="1" id="KW-0812">Transmembrane</keyword>
<accession>A0ABN9BUR0</accession>
<evidence type="ECO:0000313" key="2">
    <source>
        <dbReference type="EMBL" id="CAI9550937.1"/>
    </source>
</evidence>
<dbReference type="Proteomes" id="UP001162483">
    <property type="component" value="Unassembled WGS sequence"/>
</dbReference>
<reference evidence="2" key="1">
    <citation type="submission" date="2023-05" db="EMBL/GenBank/DDBJ databases">
        <authorList>
            <person name="Stuckert A."/>
        </authorList>
    </citation>
    <scope>NUCLEOTIDE SEQUENCE</scope>
</reference>
<dbReference type="EMBL" id="CATNWA010005877">
    <property type="protein sequence ID" value="CAI9550937.1"/>
    <property type="molecule type" value="Genomic_DNA"/>
</dbReference>